<dbReference type="PANTHER" id="PTHR10039">
    <property type="entry name" value="AMELOGENIN"/>
    <property type="match status" value="1"/>
</dbReference>
<dbReference type="Gene3D" id="3.40.50.300">
    <property type="entry name" value="P-loop containing nucleotide triphosphate hydrolases"/>
    <property type="match status" value="1"/>
</dbReference>
<evidence type="ECO:0000313" key="4">
    <source>
        <dbReference type="Proteomes" id="UP000297280"/>
    </source>
</evidence>
<keyword evidence="1" id="KW-0677">Repeat</keyword>
<feature type="domain" description="Nephrocystin 3-like N-terminal" evidence="2">
    <location>
        <begin position="268"/>
        <end position="406"/>
    </location>
</feature>
<evidence type="ECO:0000259" key="2">
    <source>
        <dbReference type="Pfam" id="PF24883"/>
    </source>
</evidence>
<dbReference type="InterPro" id="IPR027417">
    <property type="entry name" value="P-loop_NTPase"/>
</dbReference>
<keyword evidence="4" id="KW-1185">Reference proteome</keyword>
<name>A0A4Z1KWM9_9HELO</name>
<proteinExistence type="predicted"/>
<reference evidence="3 4" key="1">
    <citation type="submission" date="2017-12" db="EMBL/GenBank/DDBJ databases">
        <title>Comparative genomics of Botrytis spp.</title>
        <authorList>
            <person name="Valero-Jimenez C.A."/>
            <person name="Tapia P."/>
            <person name="Veloso J."/>
            <person name="Silva-Moreno E."/>
            <person name="Staats M."/>
            <person name="Valdes J.H."/>
            <person name="Van Kan J.A.L."/>
        </authorList>
    </citation>
    <scope>NUCLEOTIDE SEQUENCE [LARGE SCALE GENOMIC DNA]</scope>
    <source>
        <strain evidence="3 4">MUCL3349</strain>
    </source>
</reference>
<dbReference type="PANTHER" id="PTHR10039:SF16">
    <property type="entry name" value="GPI INOSITOL-DEACYLASE"/>
    <property type="match status" value="1"/>
</dbReference>
<dbReference type="EMBL" id="PQXO01000131">
    <property type="protein sequence ID" value="TGO88964.1"/>
    <property type="molecule type" value="Genomic_DNA"/>
</dbReference>
<comment type="caution">
    <text evidence="3">The sequence shown here is derived from an EMBL/GenBank/DDBJ whole genome shotgun (WGS) entry which is preliminary data.</text>
</comment>
<gene>
    <name evidence="3" type="ORF">BPOR_0131g00030</name>
</gene>
<evidence type="ECO:0000256" key="1">
    <source>
        <dbReference type="ARBA" id="ARBA00022737"/>
    </source>
</evidence>
<dbReference type="Pfam" id="PF24883">
    <property type="entry name" value="NPHP3_N"/>
    <property type="match status" value="1"/>
</dbReference>
<accession>A0A4Z1KWM9</accession>
<dbReference type="STRING" id="87229.A0A4Z1KWM9"/>
<dbReference type="AlphaFoldDB" id="A0A4Z1KWM9"/>
<dbReference type="Proteomes" id="UP000297280">
    <property type="component" value="Unassembled WGS sequence"/>
</dbReference>
<sequence length="417" mass="47202">MIPKGDHSSKNIKIIVELTTPGVVAHVKTQSEDLWNEALERVRFTNTSALVAAGLERRQILVEILYLVQKQEFKEENGSGKGKMFKSVGDIFVQYDPVHASLPWAVVRFLLQAVVSDTNSNAAILEGVEIGRNMDGLTQSMDVCQTSKQSLENGISSTKLLGNDLGQRLGELHKLTQTIQQDMSSAELRLNKIEHHLVKALNDLKDPVQRIAEDLSSVQDNLKEQKQVKVFKWLTMIPGSSHHRDKLRTYYLHILHSVATWNRWQWESMLVCHVIEYLRNRAQQHPSSAPIAYFYCARTINEPERTDPTQILRNVLEQLCSFDAETPTREPVSKKHLARRKEARGRTPEKLSLEETVNIILELLESNPATIVLDGLDECGPVKRNNLLLGMQTIITNSNNIIKVLLVAEMTMTSFTI</sequence>
<dbReference type="InterPro" id="IPR056884">
    <property type="entry name" value="NPHP3-like_N"/>
</dbReference>
<organism evidence="3 4">
    <name type="scientific">Botrytis porri</name>
    <dbReference type="NCBI Taxonomy" id="87229"/>
    <lineage>
        <taxon>Eukaryota</taxon>
        <taxon>Fungi</taxon>
        <taxon>Dikarya</taxon>
        <taxon>Ascomycota</taxon>
        <taxon>Pezizomycotina</taxon>
        <taxon>Leotiomycetes</taxon>
        <taxon>Helotiales</taxon>
        <taxon>Sclerotiniaceae</taxon>
        <taxon>Botrytis</taxon>
    </lineage>
</organism>
<protein>
    <recommendedName>
        <fullName evidence="2">Nephrocystin 3-like N-terminal domain-containing protein</fullName>
    </recommendedName>
</protein>
<evidence type="ECO:0000313" key="3">
    <source>
        <dbReference type="EMBL" id="TGO88964.1"/>
    </source>
</evidence>